<dbReference type="Pfam" id="PF00728">
    <property type="entry name" value="Glyco_hydro_20"/>
    <property type="match status" value="1"/>
</dbReference>
<keyword evidence="7" id="KW-0732">Signal</keyword>
<feature type="active site" description="Proton donor" evidence="6">
    <location>
        <position position="299"/>
    </location>
</feature>
<feature type="chain" id="PRO_5007575384" description="beta-N-acetylhexosaminidase" evidence="7">
    <location>
        <begin position="22"/>
        <end position="514"/>
    </location>
</feature>
<dbReference type="Pfam" id="PF02838">
    <property type="entry name" value="Glyco_hydro_20b"/>
    <property type="match status" value="1"/>
</dbReference>
<dbReference type="GO" id="GO:0005975">
    <property type="term" value="P:carbohydrate metabolic process"/>
    <property type="evidence" value="ECO:0007669"/>
    <property type="project" value="InterPro"/>
</dbReference>
<accession>A0A150XY94</accession>
<dbReference type="EC" id="3.2.1.52" evidence="3"/>
<dbReference type="PRINTS" id="PR00738">
    <property type="entry name" value="GLHYDRLASE20"/>
</dbReference>
<dbReference type="Gene3D" id="3.20.20.80">
    <property type="entry name" value="Glycosidases"/>
    <property type="match status" value="1"/>
</dbReference>
<dbReference type="EMBL" id="LRDB01000001">
    <property type="protein sequence ID" value="KYG83750.1"/>
    <property type="molecule type" value="Genomic_DNA"/>
</dbReference>
<evidence type="ECO:0000256" key="2">
    <source>
        <dbReference type="ARBA" id="ARBA00006285"/>
    </source>
</evidence>
<evidence type="ECO:0000313" key="11">
    <source>
        <dbReference type="Proteomes" id="UP000075615"/>
    </source>
</evidence>
<evidence type="ECO:0000259" key="8">
    <source>
        <dbReference type="Pfam" id="PF00728"/>
    </source>
</evidence>
<dbReference type="InterPro" id="IPR017853">
    <property type="entry name" value="GH"/>
</dbReference>
<dbReference type="OrthoDB" id="1090159at2"/>
<reference evidence="10 11" key="1">
    <citation type="submission" date="2016-01" db="EMBL/GenBank/DDBJ databases">
        <title>Genome sequencing of Roseivirga echinicomitans KMM 6058.</title>
        <authorList>
            <person name="Selvaratnam C."/>
            <person name="Thevarajoo S."/>
            <person name="Goh K.M."/>
            <person name="Ee R."/>
            <person name="Chan K.-G."/>
            <person name="Chong C.S."/>
        </authorList>
    </citation>
    <scope>NUCLEOTIDE SEQUENCE [LARGE SCALE GENOMIC DNA]</scope>
    <source>
        <strain evidence="10 11">KMM 6058</strain>
    </source>
</reference>
<dbReference type="PANTHER" id="PTHR22600:SF57">
    <property type="entry name" value="BETA-N-ACETYLHEXOSAMINIDASE"/>
    <property type="match status" value="1"/>
</dbReference>
<evidence type="ECO:0000256" key="3">
    <source>
        <dbReference type="ARBA" id="ARBA00012663"/>
    </source>
</evidence>
<dbReference type="InterPro" id="IPR015882">
    <property type="entry name" value="HEX_bac_N"/>
</dbReference>
<keyword evidence="5" id="KW-0326">Glycosidase</keyword>
<dbReference type="PANTHER" id="PTHR22600">
    <property type="entry name" value="BETA-HEXOSAMINIDASE"/>
    <property type="match status" value="1"/>
</dbReference>
<organism evidence="10 11">
    <name type="scientific">Roseivirga echinicomitans</name>
    <dbReference type="NCBI Taxonomy" id="296218"/>
    <lineage>
        <taxon>Bacteria</taxon>
        <taxon>Pseudomonadati</taxon>
        <taxon>Bacteroidota</taxon>
        <taxon>Cytophagia</taxon>
        <taxon>Cytophagales</taxon>
        <taxon>Roseivirgaceae</taxon>
        <taxon>Roseivirga</taxon>
    </lineage>
</organism>
<dbReference type="GO" id="GO:0030203">
    <property type="term" value="P:glycosaminoglycan metabolic process"/>
    <property type="evidence" value="ECO:0007669"/>
    <property type="project" value="TreeGrafter"/>
</dbReference>
<dbReference type="Proteomes" id="UP000075615">
    <property type="component" value="Unassembled WGS sequence"/>
</dbReference>
<proteinExistence type="inferred from homology"/>
<feature type="signal peptide" evidence="7">
    <location>
        <begin position="1"/>
        <end position="21"/>
    </location>
</feature>
<dbReference type="GO" id="GO:0004563">
    <property type="term" value="F:beta-N-acetylhexosaminidase activity"/>
    <property type="evidence" value="ECO:0007669"/>
    <property type="project" value="UniProtKB-EC"/>
</dbReference>
<comment type="caution">
    <text evidence="10">The sequence shown here is derived from an EMBL/GenBank/DDBJ whole genome shotgun (WGS) entry which is preliminary data.</text>
</comment>
<feature type="domain" description="Glycoside hydrolase family 20 catalytic" evidence="8">
    <location>
        <begin position="154"/>
        <end position="468"/>
    </location>
</feature>
<keyword evidence="4" id="KW-0378">Hydrolase</keyword>
<dbReference type="InterPro" id="IPR029018">
    <property type="entry name" value="Hex-like_dom2"/>
</dbReference>
<evidence type="ECO:0000259" key="9">
    <source>
        <dbReference type="Pfam" id="PF02838"/>
    </source>
</evidence>
<comment type="catalytic activity">
    <reaction evidence="1">
        <text>Hydrolysis of terminal non-reducing N-acetyl-D-hexosamine residues in N-acetyl-beta-D-hexosaminides.</text>
        <dbReference type="EC" id="3.2.1.52"/>
    </reaction>
</comment>
<evidence type="ECO:0000256" key="5">
    <source>
        <dbReference type="ARBA" id="ARBA00023295"/>
    </source>
</evidence>
<dbReference type="Gene3D" id="3.30.379.10">
    <property type="entry name" value="Chitobiase/beta-hexosaminidase domain 2-like"/>
    <property type="match status" value="1"/>
</dbReference>
<evidence type="ECO:0000256" key="4">
    <source>
        <dbReference type="ARBA" id="ARBA00022801"/>
    </source>
</evidence>
<evidence type="ECO:0000256" key="6">
    <source>
        <dbReference type="PIRSR" id="PIRSR625705-1"/>
    </source>
</evidence>
<dbReference type="InterPro" id="IPR015883">
    <property type="entry name" value="Glyco_hydro_20_cat"/>
</dbReference>
<dbReference type="GO" id="GO:0016020">
    <property type="term" value="C:membrane"/>
    <property type="evidence" value="ECO:0007669"/>
    <property type="project" value="TreeGrafter"/>
</dbReference>
<dbReference type="AlphaFoldDB" id="A0A150XY94"/>
<feature type="domain" description="Beta-hexosaminidase bacterial type N-terminal" evidence="9">
    <location>
        <begin position="30"/>
        <end position="148"/>
    </location>
</feature>
<name>A0A150XY94_9BACT</name>
<dbReference type="SUPFAM" id="SSF51445">
    <property type="entry name" value="(Trans)glycosidases"/>
    <property type="match status" value="1"/>
</dbReference>
<dbReference type="InterPro" id="IPR025705">
    <property type="entry name" value="Beta_hexosaminidase_sua/sub"/>
</dbReference>
<keyword evidence="11" id="KW-1185">Reference proteome</keyword>
<protein>
    <recommendedName>
        <fullName evidence="3">beta-N-acetylhexosaminidase</fullName>
        <ecNumber evidence="3">3.2.1.52</ecNumber>
    </recommendedName>
</protein>
<comment type="similarity">
    <text evidence="2">Belongs to the glycosyl hydrolase 20 family.</text>
</comment>
<dbReference type="STRING" id="296218.AWN68_02790"/>
<evidence type="ECO:0000313" key="10">
    <source>
        <dbReference type="EMBL" id="KYG83750.1"/>
    </source>
</evidence>
<evidence type="ECO:0000256" key="7">
    <source>
        <dbReference type="SAM" id="SignalP"/>
    </source>
</evidence>
<sequence length="514" mass="59340">MKKTVLLVLSILFLQSCNSTTETFDHSNTINLVPIPKQISVSAQAVRLSEQSTIFVEEALAPLAKIFQAELLALTDFKVEIAESKNSADITFTIDGQQEKDSYQIKIDKEINVTGGSYQALAMARNSLLQLAFVDEGKLSFPILNMEDRPDSGYRGLMIDLARQWHSVESIKELINMSSFYKSNYLHLHFTDYQSYTLPSKKYPKLSTPDRHYTFEELEMLEAYAQERGVTIIPEIDIPGHASSIVEAYPELFGIKDIKENPWTINMGKEEVYTALEEILAEIIPIFKSTPIIHIGGDEAIFHKLDNDPHVQEYMKTNDLGDDVHDLYRHFIVRMNDIVKKHGKQMAVWEGFRKEGKVEIPKDIIVYEFETNRYLPNDLIEDGYTVVNTSWKPLYVVNRKKWEPETIYNWNVSRWENWFPKAPSFDPIQTNGSNLILGAQMCAWEQAEQSEFMSLRKRLPVMNERIWNVEYQVDFPTFMSRLDATDELLSKLTGNTKQDSLLHGHNYVDDRPDR</sequence>
<dbReference type="PROSITE" id="PS51257">
    <property type="entry name" value="PROKAR_LIPOPROTEIN"/>
    <property type="match status" value="1"/>
</dbReference>
<dbReference type="RefSeq" id="WP_068411125.1">
    <property type="nucleotide sequence ID" value="NZ_LRDB01000001.1"/>
</dbReference>
<gene>
    <name evidence="10" type="ORF">AWN68_02790</name>
</gene>
<evidence type="ECO:0000256" key="1">
    <source>
        <dbReference type="ARBA" id="ARBA00001231"/>
    </source>
</evidence>
<dbReference type="SUPFAM" id="SSF55545">
    <property type="entry name" value="beta-N-acetylhexosaminidase-like domain"/>
    <property type="match status" value="1"/>
</dbReference>